<protein>
    <submittedName>
        <fullName evidence="2">Uncharacterized protein</fullName>
    </submittedName>
</protein>
<keyword evidence="1" id="KW-0472">Membrane</keyword>
<keyword evidence="1" id="KW-1133">Transmembrane helix</keyword>
<proteinExistence type="predicted"/>
<dbReference type="AlphaFoldDB" id="A0A0L9VJD6"/>
<dbReference type="Proteomes" id="UP000053144">
    <property type="component" value="Chromosome 10"/>
</dbReference>
<dbReference type="EMBL" id="CM003380">
    <property type="protein sequence ID" value="KOM54844.1"/>
    <property type="molecule type" value="Genomic_DNA"/>
</dbReference>
<organism evidence="2 3">
    <name type="scientific">Phaseolus angularis</name>
    <name type="common">Azuki bean</name>
    <name type="synonym">Vigna angularis</name>
    <dbReference type="NCBI Taxonomy" id="3914"/>
    <lineage>
        <taxon>Eukaryota</taxon>
        <taxon>Viridiplantae</taxon>
        <taxon>Streptophyta</taxon>
        <taxon>Embryophyta</taxon>
        <taxon>Tracheophyta</taxon>
        <taxon>Spermatophyta</taxon>
        <taxon>Magnoliopsida</taxon>
        <taxon>eudicotyledons</taxon>
        <taxon>Gunneridae</taxon>
        <taxon>Pentapetalae</taxon>
        <taxon>rosids</taxon>
        <taxon>fabids</taxon>
        <taxon>Fabales</taxon>
        <taxon>Fabaceae</taxon>
        <taxon>Papilionoideae</taxon>
        <taxon>50 kb inversion clade</taxon>
        <taxon>NPAAA clade</taxon>
        <taxon>indigoferoid/millettioid clade</taxon>
        <taxon>Phaseoleae</taxon>
        <taxon>Vigna</taxon>
    </lineage>
</organism>
<evidence type="ECO:0000313" key="2">
    <source>
        <dbReference type="EMBL" id="KOM54844.1"/>
    </source>
</evidence>
<accession>A0A0L9VJD6</accession>
<keyword evidence="1" id="KW-0812">Transmembrane</keyword>
<gene>
    <name evidence="2" type="ORF">LR48_Vigan10g073600</name>
</gene>
<reference evidence="3" key="1">
    <citation type="journal article" date="2015" name="Proc. Natl. Acad. Sci. U.S.A.">
        <title>Genome sequencing of adzuki bean (Vigna angularis) provides insight into high starch and low fat accumulation and domestication.</title>
        <authorList>
            <person name="Yang K."/>
            <person name="Tian Z."/>
            <person name="Chen C."/>
            <person name="Luo L."/>
            <person name="Zhao B."/>
            <person name="Wang Z."/>
            <person name="Yu L."/>
            <person name="Li Y."/>
            <person name="Sun Y."/>
            <person name="Li W."/>
            <person name="Chen Y."/>
            <person name="Li Y."/>
            <person name="Zhang Y."/>
            <person name="Ai D."/>
            <person name="Zhao J."/>
            <person name="Shang C."/>
            <person name="Ma Y."/>
            <person name="Wu B."/>
            <person name="Wang M."/>
            <person name="Gao L."/>
            <person name="Sun D."/>
            <person name="Zhang P."/>
            <person name="Guo F."/>
            <person name="Wang W."/>
            <person name="Li Y."/>
            <person name="Wang J."/>
            <person name="Varshney R.K."/>
            <person name="Wang J."/>
            <person name="Ling H.Q."/>
            <person name="Wan P."/>
        </authorList>
    </citation>
    <scope>NUCLEOTIDE SEQUENCE</scope>
    <source>
        <strain evidence="3">cv. Jingnong 6</strain>
    </source>
</reference>
<evidence type="ECO:0000313" key="3">
    <source>
        <dbReference type="Proteomes" id="UP000053144"/>
    </source>
</evidence>
<name>A0A0L9VJD6_PHAAN</name>
<evidence type="ECO:0000256" key="1">
    <source>
        <dbReference type="SAM" id="Phobius"/>
    </source>
</evidence>
<feature type="transmembrane region" description="Helical" evidence="1">
    <location>
        <begin position="33"/>
        <end position="53"/>
    </location>
</feature>
<sequence>MTHQWGLDTCQAPPYPKLGFSRLGKRRKVSSNAVTRFCLCFWVLFAGLCVRMMDLVVEEEMLSVAMKMMVAGDMVAEKNSRLSVDGGDGGVVERMEEKASRFDEGEELASGLAITAASRRHGPTKVVQHGCGWCGGAMNVDDKVYRLEKQPMAQSVNAAREEAEDDDPLSILTSRLNKLRKGPVELLWELRTFGLKCHVPLYINFDDAFEIIGGEKMLNIACIQLWCMKMKAELKSLIQTVVTRTRGQQLEIIYPKWFNTTSSLSNAVIKTIRED</sequence>
<dbReference type="Gramene" id="KOM54844">
    <property type="protein sequence ID" value="KOM54844"/>
    <property type="gene ID" value="LR48_Vigan10g073600"/>
</dbReference>